<dbReference type="Proteomes" id="UP000826656">
    <property type="component" value="Unassembled WGS sequence"/>
</dbReference>
<dbReference type="SUPFAM" id="SSF54197">
    <property type="entry name" value="HIT-like"/>
    <property type="match status" value="1"/>
</dbReference>
<evidence type="ECO:0000313" key="4">
    <source>
        <dbReference type="Proteomes" id="UP000826656"/>
    </source>
</evidence>
<dbReference type="InterPro" id="IPR036265">
    <property type="entry name" value="HIT-like_sf"/>
</dbReference>
<dbReference type="CDD" id="cd01276">
    <property type="entry name" value="PKCI_related"/>
    <property type="match status" value="1"/>
</dbReference>
<comment type="caution">
    <text evidence="1">Lacks conserved residue(s) required for the propagation of feature annotation.</text>
</comment>
<evidence type="ECO:0000256" key="1">
    <source>
        <dbReference type="PROSITE-ProRule" id="PRU00464"/>
    </source>
</evidence>
<sequence length="124" mass="13861">MGLVQPWLLDVPSDSPTIFDKIINKEIPADIIFEDDKVLAFRDINPQAPVHILLIPKVRDGLTGLSKAEEKNCDVLGRLLYTAKLVTKQEGLLENGFRLVINDGANECQSLFTIFTFTFSGNDR</sequence>
<keyword evidence="4" id="KW-1185">Reference proteome</keyword>
<comment type="caution">
    <text evidence="3">The sequence shown here is derived from an EMBL/GenBank/DDBJ whole genome shotgun (WGS) entry which is preliminary data.</text>
</comment>
<dbReference type="PANTHER" id="PTHR23089">
    <property type="entry name" value="HISTIDINE TRIAD HIT PROTEIN"/>
    <property type="match status" value="1"/>
</dbReference>
<name>A0ABQ7W6L9_SOLTU</name>
<proteinExistence type="predicted"/>
<dbReference type="PRINTS" id="PR00332">
    <property type="entry name" value="HISTRIAD"/>
</dbReference>
<dbReference type="Gene3D" id="3.30.428.10">
    <property type="entry name" value="HIT-like"/>
    <property type="match status" value="1"/>
</dbReference>
<reference evidence="3 4" key="1">
    <citation type="journal article" date="2021" name="bioRxiv">
        <title>Chromosome-scale and haplotype-resolved genome assembly of a tetraploid potato cultivar.</title>
        <authorList>
            <person name="Sun H."/>
            <person name="Jiao W.-B."/>
            <person name="Krause K."/>
            <person name="Campoy J.A."/>
            <person name="Goel M."/>
            <person name="Folz-Donahue K."/>
            <person name="Kukat C."/>
            <person name="Huettel B."/>
            <person name="Schneeberger K."/>
        </authorList>
    </citation>
    <scope>NUCLEOTIDE SEQUENCE [LARGE SCALE GENOMIC DNA]</scope>
    <source>
        <strain evidence="3">SolTubOtavaFocal</strain>
        <tissue evidence="3">Leaves</tissue>
    </source>
</reference>
<feature type="domain" description="HIT" evidence="2">
    <location>
        <begin position="18"/>
        <end position="57"/>
    </location>
</feature>
<dbReference type="InterPro" id="IPR011146">
    <property type="entry name" value="HIT-like"/>
</dbReference>
<gene>
    <name evidence="3" type="ORF">KY290_007800</name>
</gene>
<dbReference type="EMBL" id="JAIVGD010000003">
    <property type="protein sequence ID" value="KAH0776389.1"/>
    <property type="molecule type" value="Genomic_DNA"/>
</dbReference>
<evidence type="ECO:0000259" key="2">
    <source>
        <dbReference type="PROSITE" id="PS51084"/>
    </source>
</evidence>
<organism evidence="3 4">
    <name type="scientific">Solanum tuberosum</name>
    <name type="common">Potato</name>
    <dbReference type="NCBI Taxonomy" id="4113"/>
    <lineage>
        <taxon>Eukaryota</taxon>
        <taxon>Viridiplantae</taxon>
        <taxon>Streptophyta</taxon>
        <taxon>Embryophyta</taxon>
        <taxon>Tracheophyta</taxon>
        <taxon>Spermatophyta</taxon>
        <taxon>Magnoliopsida</taxon>
        <taxon>eudicotyledons</taxon>
        <taxon>Gunneridae</taxon>
        <taxon>Pentapetalae</taxon>
        <taxon>asterids</taxon>
        <taxon>lamiids</taxon>
        <taxon>Solanales</taxon>
        <taxon>Solanaceae</taxon>
        <taxon>Solanoideae</taxon>
        <taxon>Solaneae</taxon>
        <taxon>Solanum</taxon>
    </lineage>
</organism>
<dbReference type="PROSITE" id="PS51084">
    <property type="entry name" value="HIT_2"/>
    <property type="match status" value="1"/>
</dbReference>
<dbReference type="Pfam" id="PF01230">
    <property type="entry name" value="HIT"/>
    <property type="match status" value="1"/>
</dbReference>
<protein>
    <recommendedName>
        <fullName evidence="2">HIT domain-containing protein</fullName>
    </recommendedName>
</protein>
<evidence type="ECO:0000313" key="3">
    <source>
        <dbReference type="EMBL" id="KAH0776389.1"/>
    </source>
</evidence>
<accession>A0ABQ7W6L9</accession>
<dbReference type="InterPro" id="IPR001310">
    <property type="entry name" value="Histidine_triad_HIT"/>
</dbReference>